<dbReference type="Pfam" id="PF15691">
    <property type="entry name" value="PPP1R32"/>
    <property type="match status" value="2"/>
</dbReference>
<evidence type="ECO:0000313" key="2">
    <source>
        <dbReference type="Ensembl" id="ENSFHEP00000003520.1"/>
    </source>
</evidence>
<dbReference type="Proteomes" id="UP000265000">
    <property type="component" value="Unplaced"/>
</dbReference>
<dbReference type="AlphaFoldDB" id="A0A3Q2NWI0"/>
<accession>A0A3Q2NWI0</accession>
<dbReference type="PANTHER" id="PTHR34349">
    <property type="entry name" value="PROTEIN PHOSPHATASE 1 REGULATORY SUBUNIT 32"/>
    <property type="match status" value="1"/>
</dbReference>
<proteinExistence type="predicted"/>
<dbReference type="InterPro" id="IPR031410">
    <property type="entry name" value="SAXO4"/>
</dbReference>
<evidence type="ECO:0000256" key="1">
    <source>
        <dbReference type="SAM" id="MobiDB-lite"/>
    </source>
</evidence>
<sequence>MTFTSHLGRTNQSGFTSNQRPVIFYGPSLDLIDNPQFGLLLFDNFTSETKQQYQPPNHSNGSRHLPRIHNKPSVSGFHHVSFSETEPVDKKSEYQRLFVPHRLTHSGSNYMQMGQKEETGFTQGANLQLNTFKDKNSCTVEPRQTFSSVMKNDFLPPSSLQVSDSMQGVHSQESGYTRGAIAPLAIPSSLLPSPETGSNISVVKTIGKNELTGFIRNTPNEFLPKGPNSTSHFTTHYQSKFCHGYQKDRNSVSASGIISKTQTVDSSYNHRDTDMYGIPTFIHG</sequence>
<dbReference type="Ensembl" id="ENSFHET00000010400.1">
    <property type="protein sequence ID" value="ENSFHEP00000003520.1"/>
    <property type="gene ID" value="ENSFHEG00000004413.1"/>
</dbReference>
<reference evidence="2" key="2">
    <citation type="submission" date="2025-09" db="UniProtKB">
        <authorList>
            <consortium name="Ensembl"/>
        </authorList>
    </citation>
    <scope>IDENTIFICATION</scope>
</reference>
<name>A0A3Q2NWI0_FUNHE</name>
<feature type="compositionally biased region" description="Polar residues" evidence="1">
    <location>
        <begin position="50"/>
        <end position="62"/>
    </location>
</feature>
<dbReference type="STRING" id="8078.ENSFHEP00000003520"/>
<organism evidence="2 3">
    <name type="scientific">Fundulus heteroclitus</name>
    <name type="common">Killifish</name>
    <name type="synonym">Mummichog</name>
    <dbReference type="NCBI Taxonomy" id="8078"/>
    <lineage>
        <taxon>Eukaryota</taxon>
        <taxon>Metazoa</taxon>
        <taxon>Chordata</taxon>
        <taxon>Craniata</taxon>
        <taxon>Vertebrata</taxon>
        <taxon>Euteleostomi</taxon>
        <taxon>Actinopterygii</taxon>
        <taxon>Neopterygii</taxon>
        <taxon>Teleostei</taxon>
        <taxon>Neoteleostei</taxon>
        <taxon>Acanthomorphata</taxon>
        <taxon>Ovalentaria</taxon>
        <taxon>Atherinomorphae</taxon>
        <taxon>Cyprinodontiformes</taxon>
        <taxon>Fundulidae</taxon>
        <taxon>Fundulus</taxon>
    </lineage>
</organism>
<evidence type="ECO:0000313" key="3">
    <source>
        <dbReference type="Proteomes" id="UP000265000"/>
    </source>
</evidence>
<dbReference type="GO" id="GO:0019902">
    <property type="term" value="F:phosphatase binding"/>
    <property type="evidence" value="ECO:0007669"/>
    <property type="project" value="TreeGrafter"/>
</dbReference>
<reference evidence="2" key="1">
    <citation type="submission" date="2025-08" db="UniProtKB">
        <authorList>
            <consortium name="Ensembl"/>
        </authorList>
    </citation>
    <scope>IDENTIFICATION</scope>
</reference>
<feature type="region of interest" description="Disordered" evidence="1">
    <location>
        <begin position="50"/>
        <end position="70"/>
    </location>
</feature>
<keyword evidence="3" id="KW-1185">Reference proteome</keyword>
<dbReference type="PANTHER" id="PTHR34349:SF1">
    <property type="entry name" value="PROTEIN PHOSPHATASE 1 REGULATORY SUBUNIT 32"/>
    <property type="match status" value="1"/>
</dbReference>
<protein>
    <submittedName>
        <fullName evidence="2">Stabilizer of axonemal microtubules 4</fullName>
    </submittedName>
</protein>
<dbReference type="GeneTree" id="ENSGT00730000113054"/>